<dbReference type="EMBL" id="GL883021">
    <property type="protein sequence ID" value="EGG17416.1"/>
    <property type="molecule type" value="Genomic_DNA"/>
</dbReference>
<keyword evidence="2" id="KW-0732">Signal</keyword>
<dbReference type="SUPFAM" id="SSF52058">
    <property type="entry name" value="L domain-like"/>
    <property type="match status" value="2"/>
</dbReference>
<keyword evidence="4" id="KW-1185">Reference proteome</keyword>
<accession>F4Q607</accession>
<evidence type="ECO:0000313" key="3">
    <source>
        <dbReference type="EMBL" id="EGG17416.1"/>
    </source>
</evidence>
<dbReference type="RefSeq" id="XP_004355900.1">
    <property type="nucleotide sequence ID" value="XM_004355847.1"/>
</dbReference>
<feature type="signal peptide" evidence="2">
    <location>
        <begin position="1"/>
        <end position="20"/>
    </location>
</feature>
<evidence type="ECO:0000256" key="1">
    <source>
        <dbReference type="SAM" id="MobiDB-lite"/>
    </source>
</evidence>
<dbReference type="GeneID" id="14868870"/>
<dbReference type="PANTHER" id="PTHR32134:SF92">
    <property type="entry name" value="FNIP REPEAT-CONTAINING PROTEIN"/>
    <property type="match status" value="1"/>
</dbReference>
<dbReference type="PANTHER" id="PTHR32134">
    <property type="entry name" value="FNIP REPEAT-CONTAINING PROTEIN"/>
    <property type="match status" value="1"/>
</dbReference>
<proteinExistence type="predicted"/>
<organism evidence="3 4">
    <name type="scientific">Cavenderia fasciculata</name>
    <name type="common">Slime mold</name>
    <name type="synonym">Dictyostelium fasciculatum</name>
    <dbReference type="NCBI Taxonomy" id="261658"/>
    <lineage>
        <taxon>Eukaryota</taxon>
        <taxon>Amoebozoa</taxon>
        <taxon>Evosea</taxon>
        <taxon>Eumycetozoa</taxon>
        <taxon>Dictyostelia</taxon>
        <taxon>Acytosteliales</taxon>
        <taxon>Cavenderiaceae</taxon>
        <taxon>Cavenderia</taxon>
    </lineage>
</organism>
<evidence type="ECO:0000256" key="2">
    <source>
        <dbReference type="SAM" id="SignalP"/>
    </source>
</evidence>
<evidence type="ECO:0000313" key="4">
    <source>
        <dbReference type="Proteomes" id="UP000007797"/>
    </source>
</evidence>
<feature type="region of interest" description="Disordered" evidence="1">
    <location>
        <begin position="1205"/>
        <end position="1230"/>
    </location>
</feature>
<name>F4Q607_CACFS</name>
<dbReference type="AlphaFoldDB" id="F4Q607"/>
<sequence>MTSHLLQLSNLLLLYILSESDSNADIICLLLTCKKLYHNSSLKRSIQFKGIEAFTDKGKISRQFKATATLFNITSFKDILQNSISDSQVILSRGNFQNYPEWIQQRISADNRVDNNNKSSITTALVNDYYQPPLETLYSVPSIEAIFIHQYRDDRLDLNHISRLPNLQRLSVSTNKSISIGKHTTLKSLTLDAQGSYTLSVADLGLTKLESLTELHLSRECVFTIGPGVFPSSLTSLTLSPIEIPPRDTFISLRSLVYLKVFLHQPTTKKESSKDNNNNSNKKKVVVVMEQLFIDLDTLVNLKTLDIGGSVSDKKYNITTSVPPSIRILTLFTDGLQIPTRCTMPLLEKLNVQSSILIGGRISLLSSPLIKKLCMTYCNKVIPSNIIPSTLEKLTIYKYGSKPVLHQVVFPPSLLHLTINGDYEPVKLPDSLVKLKQLVNIPPASLPQQLKTLTYSMDFSTELTHFVFPSPYPPHLETLNFDLEIDGEFTIDIPPITKYLSITLESDPLRRPNKYFSISSRLSKSIITQQQQWLPSNTTHLTCKTAIYISTNGSFRLDEIINHTNVRYLSLYVSDNTSYESDTLFQFSIQRLDSENNNVLVLETQSLQGGIITQRKKINNTQQQQRHPYQQYEPIYLRFDFGSSNPFGLNWRFANAEDDVKEDGDEGDDSDSDDSDYDMNDDDENDDDESNDNDNDDDDSDDNDDEGDDTDINSNGDIVCLLLTCKKLYSNSSNIGGLKRLIRFKGIEVIDNYGRITQEFKSATTQFKLNSFKDILVNKETLYSVPSIETLFIIYPSQLDNTSKMDLRSISRLPILQRLEIRTGQSFPGPHPTLKSLTLGLSTSYPVIDLQLTKFVSLTKLTFESAYAKDIGPGLFPSSLTSLTLRLEEIPPRDTFLSLTLLETLKIDLQTISTDMIGKPFIDLDSLVNLKTLIISSDGSVKNSSISISIPPSIKILDLKFILVQIPPDCTMSQLERLDVKQSVLNGGNINLLSQCPSLKKLVIYDCKESIPSNIIPSTLEKLTIYKSTISGEDILGQVVFPPSLTSLTINGDDQEVPQLPDTIVSLKHWVLDAPLSLPQDLKNLTYIMDWRTSMEHFEFPTPYPPHLESLNLDLQDIHYFTVQVPPTIKYLSITLESGSRKRPNRLLDKDNLNVLVLETNTLQGGIITQQQQSHEQYVPIYLHLNTNSSNPFEIKWSFEQDCDYNEDSDNEDSEDYDNQDSDIDDGSVDFDDESFFAILAGGRD</sequence>
<dbReference type="Proteomes" id="UP000007797">
    <property type="component" value="Unassembled WGS sequence"/>
</dbReference>
<dbReference type="InterPro" id="IPR032675">
    <property type="entry name" value="LRR_dom_sf"/>
</dbReference>
<gene>
    <name evidence="3" type="ORF">DFA_08411</name>
</gene>
<protein>
    <submittedName>
        <fullName evidence="3">Uncharacterized protein</fullName>
    </submittedName>
</protein>
<reference evidence="4" key="1">
    <citation type="journal article" date="2011" name="Genome Res.">
        <title>Phylogeny-wide analysis of social amoeba genomes highlights ancient origins for complex intercellular communication.</title>
        <authorList>
            <person name="Heidel A.J."/>
            <person name="Lawal H.M."/>
            <person name="Felder M."/>
            <person name="Schilde C."/>
            <person name="Helps N.R."/>
            <person name="Tunggal B."/>
            <person name="Rivero F."/>
            <person name="John U."/>
            <person name="Schleicher M."/>
            <person name="Eichinger L."/>
            <person name="Platzer M."/>
            <person name="Noegel A.A."/>
            <person name="Schaap P."/>
            <person name="Gloeckner G."/>
        </authorList>
    </citation>
    <scope>NUCLEOTIDE SEQUENCE [LARGE SCALE GENOMIC DNA]</scope>
    <source>
        <strain evidence="4">SH3</strain>
    </source>
</reference>
<dbReference type="STRING" id="1054147.F4Q607"/>
<dbReference type="Gene3D" id="3.80.10.10">
    <property type="entry name" value="Ribonuclease Inhibitor"/>
    <property type="match status" value="2"/>
</dbReference>
<feature type="chain" id="PRO_5003313710" evidence="2">
    <location>
        <begin position="21"/>
        <end position="1245"/>
    </location>
</feature>
<dbReference type="KEGG" id="dfa:DFA_08411"/>
<dbReference type="OrthoDB" id="24501at2759"/>
<feature type="region of interest" description="Disordered" evidence="1">
    <location>
        <begin position="658"/>
        <end position="711"/>
    </location>
</feature>
<dbReference type="InterPro" id="IPR051251">
    <property type="entry name" value="STK_FNIP-Repeat"/>
</dbReference>